<evidence type="ECO:0000256" key="5">
    <source>
        <dbReference type="RuleBase" id="RU363041"/>
    </source>
</evidence>
<dbReference type="PANTHER" id="PTHR43701:SF2">
    <property type="entry name" value="MEMBRANE TRANSPORTER PROTEIN YJNA-RELATED"/>
    <property type="match status" value="1"/>
</dbReference>
<evidence type="ECO:0000313" key="7">
    <source>
        <dbReference type="Proteomes" id="UP000742786"/>
    </source>
</evidence>
<evidence type="ECO:0000256" key="3">
    <source>
        <dbReference type="ARBA" id="ARBA00022989"/>
    </source>
</evidence>
<evidence type="ECO:0000256" key="4">
    <source>
        <dbReference type="ARBA" id="ARBA00023136"/>
    </source>
</evidence>
<keyword evidence="2 5" id="KW-0812">Transmembrane</keyword>
<comment type="caution">
    <text evidence="6">The sequence shown here is derived from an EMBL/GenBank/DDBJ whole genome shotgun (WGS) entry which is preliminary data.</text>
</comment>
<dbReference type="AlphaFoldDB" id="A0A916N2K8"/>
<dbReference type="RefSeq" id="WP_246590934.1">
    <property type="nucleotide sequence ID" value="NZ_CAJQUM010000001.1"/>
</dbReference>
<keyword evidence="5" id="KW-1003">Cell membrane</keyword>
<feature type="transmembrane region" description="Helical" evidence="5">
    <location>
        <begin position="258"/>
        <end position="276"/>
    </location>
</feature>
<evidence type="ECO:0000256" key="2">
    <source>
        <dbReference type="ARBA" id="ARBA00022692"/>
    </source>
</evidence>
<gene>
    <name evidence="6" type="ORF">GTOL_11902</name>
</gene>
<protein>
    <recommendedName>
        <fullName evidence="5">Probable membrane transporter protein</fullName>
    </recommendedName>
</protein>
<feature type="transmembrane region" description="Helical" evidence="5">
    <location>
        <begin position="87"/>
        <end position="105"/>
    </location>
</feature>
<dbReference type="GO" id="GO:0005886">
    <property type="term" value="C:plasma membrane"/>
    <property type="evidence" value="ECO:0007669"/>
    <property type="project" value="UniProtKB-SubCell"/>
</dbReference>
<comment type="similarity">
    <text evidence="5">Belongs to the 4-toluene sulfonate uptake permease (TSUP) (TC 2.A.102) family.</text>
</comment>
<keyword evidence="3 5" id="KW-1133">Transmembrane helix</keyword>
<keyword evidence="7" id="KW-1185">Reference proteome</keyword>
<proteinExistence type="inferred from homology"/>
<organism evidence="6 7">
    <name type="scientific">Georgfuchsia toluolica</name>
    <dbReference type="NCBI Taxonomy" id="424218"/>
    <lineage>
        <taxon>Bacteria</taxon>
        <taxon>Pseudomonadati</taxon>
        <taxon>Pseudomonadota</taxon>
        <taxon>Betaproteobacteria</taxon>
        <taxon>Nitrosomonadales</taxon>
        <taxon>Sterolibacteriaceae</taxon>
        <taxon>Georgfuchsia</taxon>
    </lineage>
</organism>
<reference evidence="6" key="1">
    <citation type="submission" date="2021-04" db="EMBL/GenBank/DDBJ databases">
        <authorList>
            <person name="Hornung B."/>
        </authorList>
    </citation>
    <scope>NUCLEOTIDE SEQUENCE</scope>
    <source>
        <strain evidence="6">G5G6</strain>
    </source>
</reference>
<feature type="transmembrane region" description="Helical" evidence="5">
    <location>
        <begin position="199"/>
        <end position="220"/>
    </location>
</feature>
<feature type="transmembrane region" description="Helical" evidence="5">
    <location>
        <begin position="22"/>
        <end position="49"/>
    </location>
</feature>
<evidence type="ECO:0000313" key="6">
    <source>
        <dbReference type="EMBL" id="CAG4884019.1"/>
    </source>
</evidence>
<dbReference type="InterPro" id="IPR002781">
    <property type="entry name" value="TM_pro_TauE-like"/>
</dbReference>
<name>A0A916N2K8_9PROT</name>
<dbReference type="EMBL" id="CAJQUM010000001">
    <property type="protein sequence ID" value="CAG4884019.1"/>
    <property type="molecule type" value="Genomic_DNA"/>
</dbReference>
<dbReference type="PANTHER" id="PTHR43701">
    <property type="entry name" value="MEMBRANE TRANSPORTER PROTEIN MJ0441-RELATED"/>
    <property type="match status" value="1"/>
</dbReference>
<feature type="transmembrane region" description="Helical" evidence="5">
    <location>
        <begin position="112"/>
        <end position="130"/>
    </location>
</feature>
<evidence type="ECO:0000256" key="1">
    <source>
        <dbReference type="ARBA" id="ARBA00004141"/>
    </source>
</evidence>
<feature type="transmembrane region" description="Helical" evidence="5">
    <location>
        <begin position="161"/>
        <end position="187"/>
    </location>
</feature>
<dbReference type="Proteomes" id="UP000742786">
    <property type="component" value="Unassembled WGS sequence"/>
</dbReference>
<feature type="transmembrane region" description="Helical" evidence="5">
    <location>
        <begin position="226"/>
        <end position="246"/>
    </location>
</feature>
<feature type="transmembrane region" description="Helical" evidence="5">
    <location>
        <begin position="61"/>
        <end position="81"/>
    </location>
</feature>
<sequence length="278" mass="28908">MATIAYEADKYGLPSMEFLTPALLGLVTGLLLGLTGAGGGLLAAPLLMLVMHLSVAQAAPISLLSVILGAGLGMLMGLRLGTVRYRAAFLIAGAGLLASPLGIHLSRILPNTPLAAAFAILLLYLAWRLWHTSVAAQDDVLPCSVDGSTGRFIWNRSCARALAGSGLLAGFLSGLLGVGGGFVLVPALRRHTPLAMDSITATTLMILTLLSLGGIAQWASHGEIEWHIALPFVTGTIVGMLCGRHFSPRIKEEHLRRVFAAFCLATGIGIAVKTLLAG</sequence>
<dbReference type="Pfam" id="PF01925">
    <property type="entry name" value="TauE"/>
    <property type="match status" value="1"/>
</dbReference>
<accession>A0A916N2K8</accession>
<dbReference type="InterPro" id="IPR051598">
    <property type="entry name" value="TSUP/Inactive_protease-like"/>
</dbReference>
<comment type="subcellular location">
    <subcellularLocation>
        <location evidence="5">Cell membrane</location>
        <topology evidence="5">Multi-pass membrane protein</topology>
    </subcellularLocation>
    <subcellularLocation>
        <location evidence="1">Membrane</location>
        <topology evidence="1">Multi-pass membrane protein</topology>
    </subcellularLocation>
</comment>
<keyword evidence="4 5" id="KW-0472">Membrane</keyword>